<feature type="transmembrane region" description="Helical" evidence="2">
    <location>
        <begin position="231"/>
        <end position="254"/>
    </location>
</feature>
<feature type="compositionally biased region" description="Low complexity" evidence="1">
    <location>
        <begin position="503"/>
        <end position="515"/>
    </location>
</feature>
<protein>
    <submittedName>
        <fullName evidence="3">Uncharacterized protein</fullName>
    </submittedName>
</protein>
<keyword evidence="2" id="KW-1133">Transmembrane helix</keyword>
<reference evidence="3 4" key="1">
    <citation type="journal article" date="2021" name="Nat. Commun.">
        <title>Genetic determinants of endophytism in the Arabidopsis root mycobiome.</title>
        <authorList>
            <person name="Mesny F."/>
            <person name="Miyauchi S."/>
            <person name="Thiergart T."/>
            <person name="Pickel B."/>
            <person name="Atanasova L."/>
            <person name="Karlsson M."/>
            <person name="Huettel B."/>
            <person name="Barry K.W."/>
            <person name="Haridas S."/>
            <person name="Chen C."/>
            <person name="Bauer D."/>
            <person name="Andreopoulos W."/>
            <person name="Pangilinan J."/>
            <person name="LaButti K."/>
            <person name="Riley R."/>
            <person name="Lipzen A."/>
            <person name="Clum A."/>
            <person name="Drula E."/>
            <person name="Henrissat B."/>
            <person name="Kohler A."/>
            <person name="Grigoriev I.V."/>
            <person name="Martin F.M."/>
            <person name="Hacquard S."/>
        </authorList>
    </citation>
    <scope>NUCLEOTIDE SEQUENCE [LARGE SCALE GENOMIC DNA]</scope>
    <source>
        <strain evidence="3 4">MPI-CAGE-CH-0241</strain>
    </source>
</reference>
<keyword evidence="2" id="KW-0812">Transmembrane</keyword>
<dbReference type="EMBL" id="JAGPYM010000080">
    <property type="protein sequence ID" value="KAH6869126.1"/>
    <property type="molecule type" value="Genomic_DNA"/>
</dbReference>
<gene>
    <name evidence="3" type="ORF">B0T10DRAFT_595834</name>
</gene>
<feature type="transmembrane region" description="Helical" evidence="2">
    <location>
        <begin position="323"/>
        <end position="346"/>
    </location>
</feature>
<proteinExistence type="predicted"/>
<name>A0A9P9AE73_9HYPO</name>
<feature type="region of interest" description="Disordered" evidence="1">
    <location>
        <begin position="55"/>
        <end position="133"/>
    </location>
</feature>
<keyword evidence="2" id="KW-0472">Membrane</keyword>
<feature type="compositionally biased region" description="Polar residues" evidence="1">
    <location>
        <begin position="123"/>
        <end position="133"/>
    </location>
</feature>
<evidence type="ECO:0000256" key="1">
    <source>
        <dbReference type="SAM" id="MobiDB-lite"/>
    </source>
</evidence>
<comment type="caution">
    <text evidence="3">The sequence shown here is derived from an EMBL/GenBank/DDBJ whole genome shotgun (WGS) entry which is preliminary data.</text>
</comment>
<sequence length="730" mass="81071">MQFMSQAMGWADCIALAMAPLGIITILVSAIRVGGEQWLRAVIGRTRENTAAAEMELMSSTSEEPHPTRDIQCNQQETPRDEAVESRERDFTRGTSNTTQGIWSATKRRFQTPRNDSDLEGRLTNSSSHKIRTMQETQLVQETQNMPSTHGTQETQTVQGTPLVQDTQETQDTQEDQDTQPETTRGCITVIREITSNAPNITLNLQDSHDRTAIRFVAILGVKDGQPAAPYGFPLAAGGTLLLVFGMFLCALVVENSTEEVIHEAKEGHEICVYWLQQNQTVSDQVFESFATFPNQKLRLASITKSTRHQELRNGSRDGGDNGFIHIKTISGVAIGLLGFIVQFIGLRAMNSAAPLAQIGAVGIMTVCRVLVRPGFASQFERKELLSGFELDWLAWKLVMEDEKPPTAQGNGQSKSNQRPKAARLIPGSWAVITGREIECRVLEPLRERGEIKTNAHKVLEARRELCKLANFQGQTSTEAINLAMAIEEALNTLFPHGPTDKSPGGESSDSDSSPQTKCRGFRWFLNVTHNGSILTNSKELETQTEVWFDLRYSDNTWQVLADSLDAALSLWVYTIRGQEKQQSARVENQHVTCVGEENDQWLRRKVPQPSLRLIGPGKVGVKGQLLQDLQLWAPQSVDHLSEVEEHSDSRKGVTKPTDFKDFHRVRVVGCSPSCSTSHTTAQERSFRIIPLNMESNNGALAVESRDPLDTSTPRICSSPSCAQLQRQLE</sequence>
<dbReference type="AlphaFoldDB" id="A0A9P9AE73"/>
<organism evidence="3 4">
    <name type="scientific">Thelonectria olida</name>
    <dbReference type="NCBI Taxonomy" id="1576542"/>
    <lineage>
        <taxon>Eukaryota</taxon>
        <taxon>Fungi</taxon>
        <taxon>Dikarya</taxon>
        <taxon>Ascomycota</taxon>
        <taxon>Pezizomycotina</taxon>
        <taxon>Sordariomycetes</taxon>
        <taxon>Hypocreomycetidae</taxon>
        <taxon>Hypocreales</taxon>
        <taxon>Nectriaceae</taxon>
        <taxon>Thelonectria</taxon>
    </lineage>
</organism>
<feature type="compositionally biased region" description="Polar residues" evidence="1">
    <location>
        <begin position="93"/>
        <end position="103"/>
    </location>
</feature>
<dbReference type="Proteomes" id="UP000777438">
    <property type="component" value="Unassembled WGS sequence"/>
</dbReference>
<feature type="compositionally biased region" description="Basic and acidic residues" evidence="1">
    <location>
        <begin position="78"/>
        <end position="92"/>
    </location>
</feature>
<feature type="region of interest" description="Disordered" evidence="1">
    <location>
        <begin position="494"/>
        <end position="517"/>
    </location>
</feature>
<dbReference type="OrthoDB" id="194358at2759"/>
<keyword evidence="4" id="KW-1185">Reference proteome</keyword>
<evidence type="ECO:0000313" key="4">
    <source>
        <dbReference type="Proteomes" id="UP000777438"/>
    </source>
</evidence>
<evidence type="ECO:0000256" key="2">
    <source>
        <dbReference type="SAM" id="Phobius"/>
    </source>
</evidence>
<evidence type="ECO:0000313" key="3">
    <source>
        <dbReference type="EMBL" id="KAH6869126.1"/>
    </source>
</evidence>
<accession>A0A9P9AE73</accession>